<feature type="transmembrane region" description="Helical" evidence="1">
    <location>
        <begin position="40"/>
        <end position="57"/>
    </location>
</feature>
<gene>
    <name evidence="2" type="primary">KNAG0M00160</name>
    <name evidence="2" type="ordered locus">KNAG_0M00160</name>
</gene>
<proteinExistence type="predicted"/>
<sequence>MFRRVAVRTIRKYTSETGRAYQNAGSQFATGSTYKKTRRWIPWSIFGSSFLLGWVATQHMTFTDFMAYWRYETLPESAPEVVEYKNKLLQRLDNLSVVKQLKGAGYVEVLPSQKSSGQLIDQTLNSPGAIAIPPRFYFNPKTKETVGIYHLGMKLTGYPFIVHGGILATVLEDLMRESVKFNKDKNSEKTKDISISYRMPTFANQFVVVRTTKLETFGKNIKLQADIMDQSGMRLLVKGTGSFSI</sequence>
<evidence type="ECO:0000313" key="2">
    <source>
        <dbReference type="EMBL" id="CCK72869.1"/>
    </source>
</evidence>
<dbReference type="CDD" id="cd03440">
    <property type="entry name" value="hot_dog"/>
    <property type="match status" value="1"/>
</dbReference>
<keyword evidence="3" id="KW-1185">Reference proteome</keyword>
<evidence type="ECO:0000256" key="1">
    <source>
        <dbReference type="SAM" id="Phobius"/>
    </source>
</evidence>
<dbReference type="SUPFAM" id="SSF54637">
    <property type="entry name" value="Thioesterase/thiol ester dehydrase-isomerase"/>
    <property type="match status" value="1"/>
</dbReference>
<dbReference type="PANTHER" id="PTHR47260:SF1">
    <property type="entry name" value="UPF0644 PROTEIN PB2B4.06"/>
    <property type="match status" value="1"/>
</dbReference>
<dbReference type="OMA" id="IYHLGMK"/>
<dbReference type="AlphaFoldDB" id="J7SAM3"/>
<dbReference type="eggNOG" id="KOG4781">
    <property type="taxonomic scope" value="Eukaryota"/>
</dbReference>
<dbReference type="Proteomes" id="UP000006310">
    <property type="component" value="Chromosome 13"/>
</dbReference>
<accession>J7SAM3</accession>
<dbReference type="EMBL" id="HE978326">
    <property type="protein sequence ID" value="CCK72869.1"/>
    <property type="molecule type" value="Genomic_DNA"/>
</dbReference>
<name>J7SAM3_HUIN7</name>
<dbReference type="KEGG" id="kng:KNAG_0M00160"/>
<evidence type="ECO:0008006" key="4">
    <source>
        <dbReference type="Google" id="ProtNLM"/>
    </source>
</evidence>
<dbReference type="HOGENOM" id="CLU_052827_1_1_1"/>
<evidence type="ECO:0000313" key="3">
    <source>
        <dbReference type="Proteomes" id="UP000006310"/>
    </source>
</evidence>
<dbReference type="OrthoDB" id="506431at2759"/>
<dbReference type="PANTHER" id="PTHR47260">
    <property type="entry name" value="UPF0644 PROTEIN PB2B4.06"/>
    <property type="match status" value="1"/>
</dbReference>
<keyword evidence="1" id="KW-0812">Transmembrane</keyword>
<dbReference type="InterPro" id="IPR052061">
    <property type="entry name" value="PTE-AB_protein"/>
</dbReference>
<dbReference type="GeneID" id="34528649"/>
<dbReference type="RefSeq" id="XP_022467113.1">
    <property type="nucleotide sequence ID" value="XM_022610859.1"/>
</dbReference>
<dbReference type="InterPro" id="IPR029069">
    <property type="entry name" value="HotDog_dom_sf"/>
</dbReference>
<reference evidence="2 3" key="1">
    <citation type="journal article" date="2011" name="Proc. Natl. Acad. Sci. U.S.A.">
        <title>Evolutionary erosion of yeast sex chromosomes by mating-type switching accidents.</title>
        <authorList>
            <person name="Gordon J.L."/>
            <person name="Armisen D."/>
            <person name="Proux-Wera E."/>
            <person name="Oheigeartaigh S.S."/>
            <person name="Byrne K.P."/>
            <person name="Wolfe K.H."/>
        </authorList>
    </citation>
    <scope>NUCLEOTIDE SEQUENCE [LARGE SCALE GENOMIC DNA]</scope>
    <source>
        <strain evidence="3">ATCC MYA-139 / BCRC 22969 / CBS 8797 / CCRC 22969 / KCTC 17520 / NBRC 10181 / NCYC 3082</strain>
    </source>
</reference>
<keyword evidence="1" id="KW-0472">Membrane</keyword>
<protein>
    <recommendedName>
        <fullName evidence="4">Thioesterase domain-containing protein</fullName>
    </recommendedName>
</protein>
<dbReference type="Gene3D" id="3.10.129.10">
    <property type="entry name" value="Hotdog Thioesterase"/>
    <property type="match status" value="1"/>
</dbReference>
<organism evidence="2 3">
    <name type="scientific">Huiozyma naganishii (strain ATCC MYA-139 / BCRC 22969 / CBS 8797 / KCTC 17520 / NBRC 10181 / NCYC 3082 / Yp74L-3)</name>
    <name type="common">Yeast</name>
    <name type="synonym">Kazachstania naganishii</name>
    <dbReference type="NCBI Taxonomy" id="1071383"/>
    <lineage>
        <taxon>Eukaryota</taxon>
        <taxon>Fungi</taxon>
        <taxon>Dikarya</taxon>
        <taxon>Ascomycota</taxon>
        <taxon>Saccharomycotina</taxon>
        <taxon>Saccharomycetes</taxon>
        <taxon>Saccharomycetales</taxon>
        <taxon>Saccharomycetaceae</taxon>
        <taxon>Huiozyma</taxon>
    </lineage>
</organism>
<reference evidence="3" key="2">
    <citation type="submission" date="2012-08" db="EMBL/GenBank/DDBJ databases">
        <title>Genome sequence of Kazachstania naganishii.</title>
        <authorList>
            <person name="Gordon J.L."/>
            <person name="Armisen D."/>
            <person name="Proux-Wera E."/>
            <person name="OhEigeartaigh S.S."/>
            <person name="Byrne K.P."/>
            <person name="Wolfe K.H."/>
        </authorList>
    </citation>
    <scope>NUCLEOTIDE SEQUENCE [LARGE SCALE GENOMIC DNA]</scope>
    <source>
        <strain evidence="3">ATCC MYA-139 / BCRC 22969 / CBS 8797 / CCRC 22969 / KCTC 17520 / NBRC 10181 / NCYC 3082</strain>
    </source>
</reference>
<keyword evidence="1" id="KW-1133">Transmembrane helix</keyword>